<accession>A0ABR8FRC1</accession>
<name>A0ABR8FRC1_9NOSO</name>
<dbReference type="EMBL" id="JACJTB010000004">
    <property type="protein sequence ID" value="MBD2593792.1"/>
    <property type="molecule type" value="Genomic_DNA"/>
</dbReference>
<dbReference type="RefSeq" id="WP_190966725.1">
    <property type="nucleotide sequence ID" value="NZ_JACJTB010000004.1"/>
</dbReference>
<dbReference type="CDD" id="cd05266">
    <property type="entry name" value="SDR_a4"/>
    <property type="match status" value="1"/>
</dbReference>
<evidence type="ECO:0000313" key="2">
    <source>
        <dbReference type="EMBL" id="MBD2593792.1"/>
    </source>
</evidence>
<dbReference type="InterPro" id="IPR001509">
    <property type="entry name" value="Epimerase_deHydtase"/>
</dbReference>
<dbReference type="Gene3D" id="3.40.50.720">
    <property type="entry name" value="NAD(P)-binding Rossmann-like Domain"/>
    <property type="match status" value="1"/>
</dbReference>
<dbReference type="PANTHER" id="PTHR48079">
    <property type="entry name" value="PROTEIN YEEZ"/>
    <property type="match status" value="1"/>
</dbReference>
<dbReference type="Pfam" id="PF01370">
    <property type="entry name" value="Epimerase"/>
    <property type="match status" value="1"/>
</dbReference>
<dbReference type="PANTHER" id="PTHR48079:SF6">
    <property type="entry name" value="NAD(P)-BINDING DOMAIN-CONTAINING PROTEIN-RELATED"/>
    <property type="match status" value="1"/>
</dbReference>
<keyword evidence="3" id="KW-1185">Reference proteome</keyword>
<evidence type="ECO:0000259" key="1">
    <source>
        <dbReference type="Pfam" id="PF01370"/>
    </source>
</evidence>
<dbReference type="InterPro" id="IPR036291">
    <property type="entry name" value="NAD(P)-bd_dom_sf"/>
</dbReference>
<feature type="domain" description="NAD-dependent epimerase/dehydratase" evidence="1">
    <location>
        <begin position="5"/>
        <end position="214"/>
    </location>
</feature>
<dbReference type="SUPFAM" id="SSF51735">
    <property type="entry name" value="NAD(P)-binding Rossmann-fold domains"/>
    <property type="match status" value="1"/>
</dbReference>
<organism evidence="2 3">
    <name type="scientific">Nostoc spongiaeforme FACHB-130</name>
    <dbReference type="NCBI Taxonomy" id="1357510"/>
    <lineage>
        <taxon>Bacteria</taxon>
        <taxon>Bacillati</taxon>
        <taxon>Cyanobacteriota</taxon>
        <taxon>Cyanophyceae</taxon>
        <taxon>Nostocales</taxon>
        <taxon>Nostocaceae</taxon>
        <taxon>Nostoc</taxon>
    </lineage>
</organism>
<dbReference type="InterPro" id="IPR051783">
    <property type="entry name" value="NAD(P)-dependent_oxidoreduct"/>
</dbReference>
<dbReference type="Proteomes" id="UP000603457">
    <property type="component" value="Unassembled WGS sequence"/>
</dbReference>
<gene>
    <name evidence="2" type="ORF">H6G74_05545</name>
</gene>
<protein>
    <submittedName>
        <fullName evidence="2">SDR family oxidoreductase</fullName>
    </submittedName>
</protein>
<reference evidence="2 3" key="1">
    <citation type="journal article" date="2020" name="ISME J.">
        <title>Comparative genomics reveals insights into cyanobacterial evolution and habitat adaptation.</title>
        <authorList>
            <person name="Chen M.Y."/>
            <person name="Teng W.K."/>
            <person name="Zhao L."/>
            <person name="Hu C.X."/>
            <person name="Zhou Y.K."/>
            <person name="Han B.P."/>
            <person name="Song L.R."/>
            <person name="Shu W.S."/>
        </authorList>
    </citation>
    <scope>NUCLEOTIDE SEQUENCE [LARGE SCALE GENOMIC DNA]</scope>
    <source>
        <strain evidence="2 3">FACHB-130</strain>
    </source>
</reference>
<proteinExistence type="predicted"/>
<comment type="caution">
    <text evidence="2">The sequence shown here is derived from an EMBL/GenBank/DDBJ whole genome shotgun (WGS) entry which is preliminary data.</text>
</comment>
<sequence length="274" mass="30258">MNIAIIGCGYVGCAVAKYWQQKMTFIVTATTTTPKRIPELQTVAQKVFIAKGNDAATLQSVLQNQDVVLLSVGAKGANLYEETYLETAKTLVAILPQLPNIRQIIYTGSYSVYGDRNGATVDEDTPIEPTHASGIILRETEKLLLSAASEKLHVCILRLGGIYGNNRELIKIFSRASGTTRPGNGEDVTNWIHLDDIVSAIEFARQQHLNGIYNLVDDAHLTSQELLDTLFAKHNLPTVQWDSSQTSNRPYNANVSNQKIKDAGYKLIHPQMIF</sequence>
<evidence type="ECO:0000313" key="3">
    <source>
        <dbReference type="Proteomes" id="UP000603457"/>
    </source>
</evidence>